<dbReference type="PROSITE" id="PS50931">
    <property type="entry name" value="HTH_LYSR"/>
    <property type="match status" value="1"/>
</dbReference>
<comment type="similarity">
    <text evidence="1">Belongs to the LysR transcriptional regulatory family.</text>
</comment>
<gene>
    <name evidence="7" type="ORF">JCR33_00060</name>
</gene>
<feature type="compositionally biased region" description="Basic residues" evidence="5">
    <location>
        <begin position="328"/>
        <end position="342"/>
    </location>
</feature>
<sequence length="342" mass="37836">MSNLSQVYDIDLKLLRCFCTIVEEGSFKAAQATLNLSQSMLSEYLKSLETRLGVRLCQRGPKGFKLLPEGEVVYEAARDLFASVEVYRQRAASLGDGQGHELVIGIQDQIVDNPRAHVDEAISRFSDYYPNCRFRVEIMLGFQMTGRVADGLLHVGIGIQNEQFPQLAAERLFDEEAAIYAGRSHPLFAVPDAELTREAIENAVYCNRGHHEYVHPEKTRNAATRGDIGLGAHAQTTLVLSGRNIGYLPDHVAAPYVAQGRLRALRPDLTRMVSPVVAMTGASVKDFKFAQRFVDSLVDVHTEARVMSAARAPVPERAETPTAPTPPYRRRSSPAKRRTAAS</sequence>
<keyword evidence="4" id="KW-0804">Transcription</keyword>
<evidence type="ECO:0000256" key="2">
    <source>
        <dbReference type="ARBA" id="ARBA00023015"/>
    </source>
</evidence>
<organism evidence="7 8">
    <name type="scientific">Acuticoccus mangrovi</name>
    <dbReference type="NCBI Taxonomy" id="2796142"/>
    <lineage>
        <taxon>Bacteria</taxon>
        <taxon>Pseudomonadati</taxon>
        <taxon>Pseudomonadota</taxon>
        <taxon>Alphaproteobacteria</taxon>
        <taxon>Hyphomicrobiales</taxon>
        <taxon>Amorphaceae</taxon>
        <taxon>Acuticoccus</taxon>
    </lineage>
</organism>
<feature type="region of interest" description="Disordered" evidence="5">
    <location>
        <begin position="309"/>
        <end position="342"/>
    </location>
</feature>
<evidence type="ECO:0000256" key="3">
    <source>
        <dbReference type="ARBA" id="ARBA00023125"/>
    </source>
</evidence>
<evidence type="ECO:0000259" key="6">
    <source>
        <dbReference type="PROSITE" id="PS50931"/>
    </source>
</evidence>
<dbReference type="AlphaFoldDB" id="A0A934ILD7"/>
<feature type="domain" description="HTH lysR-type" evidence="6">
    <location>
        <begin position="10"/>
        <end position="67"/>
    </location>
</feature>
<dbReference type="Pfam" id="PF00126">
    <property type="entry name" value="HTH_1"/>
    <property type="match status" value="1"/>
</dbReference>
<evidence type="ECO:0000256" key="4">
    <source>
        <dbReference type="ARBA" id="ARBA00023163"/>
    </source>
</evidence>
<dbReference type="PANTHER" id="PTHR30126">
    <property type="entry name" value="HTH-TYPE TRANSCRIPTIONAL REGULATOR"/>
    <property type="match status" value="1"/>
</dbReference>
<dbReference type="InterPro" id="IPR036388">
    <property type="entry name" value="WH-like_DNA-bd_sf"/>
</dbReference>
<dbReference type="InterPro" id="IPR036390">
    <property type="entry name" value="WH_DNA-bd_sf"/>
</dbReference>
<dbReference type="InterPro" id="IPR005119">
    <property type="entry name" value="LysR_subst-bd"/>
</dbReference>
<dbReference type="SUPFAM" id="SSF46785">
    <property type="entry name" value="Winged helix' DNA-binding domain"/>
    <property type="match status" value="1"/>
</dbReference>
<evidence type="ECO:0000256" key="5">
    <source>
        <dbReference type="SAM" id="MobiDB-lite"/>
    </source>
</evidence>
<dbReference type="Pfam" id="PF03466">
    <property type="entry name" value="LysR_substrate"/>
    <property type="match status" value="1"/>
</dbReference>
<comment type="caution">
    <text evidence="7">The sequence shown here is derived from an EMBL/GenBank/DDBJ whole genome shotgun (WGS) entry which is preliminary data.</text>
</comment>
<keyword evidence="8" id="KW-1185">Reference proteome</keyword>
<dbReference type="PANTHER" id="PTHR30126:SF98">
    <property type="entry name" value="HTH-TYPE TRANSCRIPTIONAL ACTIVATOR BAUR"/>
    <property type="match status" value="1"/>
</dbReference>
<dbReference type="Proteomes" id="UP000609531">
    <property type="component" value="Unassembled WGS sequence"/>
</dbReference>
<accession>A0A934ILD7</accession>
<reference evidence="7" key="1">
    <citation type="submission" date="2020-12" db="EMBL/GenBank/DDBJ databases">
        <title>Bacterial taxonomy.</title>
        <authorList>
            <person name="Pan X."/>
        </authorList>
    </citation>
    <scope>NUCLEOTIDE SEQUENCE</scope>
    <source>
        <strain evidence="7">B2012</strain>
    </source>
</reference>
<dbReference type="RefSeq" id="WP_198879969.1">
    <property type="nucleotide sequence ID" value="NZ_JAEKJA010000001.1"/>
</dbReference>
<protein>
    <submittedName>
        <fullName evidence="7">LysR family transcriptional regulator</fullName>
    </submittedName>
</protein>
<dbReference type="Gene3D" id="3.40.190.290">
    <property type="match status" value="1"/>
</dbReference>
<dbReference type="GO" id="GO:0000976">
    <property type="term" value="F:transcription cis-regulatory region binding"/>
    <property type="evidence" value="ECO:0007669"/>
    <property type="project" value="TreeGrafter"/>
</dbReference>
<dbReference type="InterPro" id="IPR000847">
    <property type="entry name" value="LysR_HTH_N"/>
</dbReference>
<evidence type="ECO:0000313" key="7">
    <source>
        <dbReference type="EMBL" id="MBJ3774060.1"/>
    </source>
</evidence>
<dbReference type="GO" id="GO:0003700">
    <property type="term" value="F:DNA-binding transcription factor activity"/>
    <property type="evidence" value="ECO:0007669"/>
    <property type="project" value="InterPro"/>
</dbReference>
<dbReference type="SUPFAM" id="SSF53850">
    <property type="entry name" value="Periplasmic binding protein-like II"/>
    <property type="match status" value="1"/>
</dbReference>
<evidence type="ECO:0000313" key="8">
    <source>
        <dbReference type="Proteomes" id="UP000609531"/>
    </source>
</evidence>
<dbReference type="EMBL" id="JAEKJA010000001">
    <property type="protein sequence ID" value="MBJ3774060.1"/>
    <property type="molecule type" value="Genomic_DNA"/>
</dbReference>
<keyword evidence="2" id="KW-0805">Transcription regulation</keyword>
<proteinExistence type="inferred from homology"/>
<dbReference type="Gene3D" id="1.10.10.10">
    <property type="entry name" value="Winged helix-like DNA-binding domain superfamily/Winged helix DNA-binding domain"/>
    <property type="match status" value="1"/>
</dbReference>
<keyword evidence="3" id="KW-0238">DNA-binding</keyword>
<name>A0A934ILD7_9HYPH</name>
<evidence type="ECO:0000256" key="1">
    <source>
        <dbReference type="ARBA" id="ARBA00009437"/>
    </source>
</evidence>